<keyword evidence="3" id="KW-1185">Reference proteome</keyword>
<evidence type="ECO:0000313" key="2">
    <source>
        <dbReference type="EMBL" id="AXF85675.1"/>
    </source>
</evidence>
<gene>
    <name evidence="2" type="ORF">DTO96_101406</name>
</gene>
<name>A0A345DBD7_9BURK</name>
<accession>A0A345DBD7</accession>
<evidence type="ECO:0000256" key="1">
    <source>
        <dbReference type="SAM" id="SignalP"/>
    </source>
</evidence>
<dbReference type="AlphaFoldDB" id="A0A345DBD7"/>
<evidence type="ECO:0008006" key="4">
    <source>
        <dbReference type="Google" id="ProtNLM"/>
    </source>
</evidence>
<feature type="signal peptide" evidence="1">
    <location>
        <begin position="1"/>
        <end position="22"/>
    </location>
</feature>
<protein>
    <recommendedName>
        <fullName evidence="4">Entericidin A</fullName>
    </recommendedName>
</protein>
<dbReference type="PROSITE" id="PS51257">
    <property type="entry name" value="PROKAR_LIPOPROTEIN"/>
    <property type="match status" value="1"/>
</dbReference>
<dbReference type="OrthoDB" id="9181810at2"/>
<organism evidence="2 3">
    <name type="scientific">Ephemeroptericola cinctiostellae</name>
    <dbReference type="NCBI Taxonomy" id="2268024"/>
    <lineage>
        <taxon>Bacteria</taxon>
        <taxon>Pseudomonadati</taxon>
        <taxon>Pseudomonadota</taxon>
        <taxon>Betaproteobacteria</taxon>
        <taxon>Burkholderiales</taxon>
        <taxon>Burkholderiaceae</taxon>
        <taxon>Ephemeroptericola</taxon>
    </lineage>
</organism>
<dbReference type="RefSeq" id="WP_114562842.1">
    <property type="nucleotide sequence ID" value="NZ_CP031124.1"/>
</dbReference>
<dbReference type="EMBL" id="CP031124">
    <property type="protein sequence ID" value="AXF85675.1"/>
    <property type="molecule type" value="Genomic_DNA"/>
</dbReference>
<dbReference type="Proteomes" id="UP000252182">
    <property type="component" value="Chromosome"/>
</dbReference>
<feature type="chain" id="PRO_5016599727" description="Entericidin A" evidence="1">
    <location>
        <begin position="23"/>
        <end position="59"/>
    </location>
</feature>
<proteinExistence type="predicted"/>
<keyword evidence="1" id="KW-0732">Signal</keyword>
<reference evidence="3" key="1">
    <citation type="submission" date="2018-07" db="EMBL/GenBank/DDBJ databases">
        <authorList>
            <person name="Kim H."/>
        </authorList>
    </citation>
    <scope>NUCLEOTIDE SEQUENCE [LARGE SCALE GENOMIC DNA]</scope>
    <source>
        <strain evidence="3">F02</strain>
    </source>
</reference>
<sequence>MRKMLILSVLASLALTGCNTFKGFTNGLGKDVSAVGGAVKNGGDYVQEKVPAPATTSGY</sequence>
<dbReference type="KEGG" id="hyf:DTO96_101406"/>
<evidence type="ECO:0000313" key="3">
    <source>
        <dbReference type="Proteomes" id="UP000252182"/>
    </source>
</evidence>